<protein>
    <submittedName>
        <fullName evidence="2">Uncharacterized protein</fullName>
    </submittedName>
</protein>
<feature type="non-terminal residue" evidence="2">
    <location>
        <position position="80"/>
    </location>
</feature>
<dbReference type="EMBL" id="CAJOBI010082905">
    <property type="protein sequence ID" value="CAF4505805.1"/>
    <property type="molecule type" value="Genomic_DNA"/>
</dbReference>
<evidence type="ECO:0000313" key="4">
    <source>
        <dbReference type="Proteomes" id="UP000676336"/>
    </source>
</evidence>
<evidence type="ECO:0000256" key="1">
    <source>
        <dbReference type="SAM" id="Coils"/>
    </source>
</evidence>
<evidence type="ECO:0000313" key="2">
    <source>
        <dbReference type="EMBL" id="CAF4505805.1"/>
    </source>
</evidence>
<evidence type="ECO:0000313" key="3">
    <source>
        <dbReference type="EMBL" id="CAF4753194.1"/>
    </source>
</evidence>
<dbReference type="EMBL" id="CAJOBJ010138651">
    <property type="protein sequence ID" value="CAF4753194.1"/>
    <property type="molecule type" value="Genomic_DNA"/>
</dbReference>
<dbReference type="Proteomes" id="UP000681720">
    <property type="component" value="Unassembled WGS sequence"/>
</dbReference>
<sequence>ARQRVMEKREEAEQCKTSLQACDALKENGQRAINDLQRGLDDNQRKLEQHEATKKFIETKLQVQIENAQKLLNQRPEGEI</sequence>
<name>A0A8S2XM21_9BILA</name>
<reference evidence="2" key="1">
    <citation type="submission" date="2021-02" db="EMBL/GenBank/DDBJ databases">
        <authorList>
            <person name="Nowell W R."/>
        </authorList>
    </citation>
    <scope>NUCLEOTIDE SEQUENCE</scope>
</reference>
<gene>
    <name evidence="3" type="ORF">GIL414_LOCUS45235</name>
    <name evidence="2" type="ORF">SMN809_LOCUS35121</name>
</gene>
<proteinExistence type="predicted"/>
<organism evidence="2 4">
    <name type="scientific">Rotaria magnacalcarata</name>
    <dbReference type="NCBI Taxonomy" id="392030"/>
    <lineage>
        <taxon>Eukaryota</taxon>
        <taxon>Metazoa</taxon>
        <taxon>Spiralia</taxon>
        <taxon>Gnathifera</taxon>
        <taxon>Rotifera</taxon>
        <taxon>Eurotatoria</taxon>
        <taxon>Bdelloidea</taxon>
        <taxon>Philodinida</taxon>
        <taxon>Philodinidae</taxon>
        <taxon>Rotaria</taxon>
    </lineage>
</organism>
<dbReference type="AlphaFoldDB" id="A0A8S2XM21"/>
<feature type="non-terminal residue" evidence="2">
    <location>
        <position position="1"/>
    </location>
</feature>
<keyword evidence="1" id="KW-0175">Coiled coil</keyword>
<dbReference type="Proteomes" id="UP000676336">
    <property type="component" value="Unassembled WGS sequence"/>
</dbReference>
<accession>A0A8S2XM21</accession>
<comment type="caution">
    <text evidence="2">The sequence shown here is derived from an EMBL/GenBank/DDBJ whole genome shotgun (WGS) entry which is preliminary data.</text>
</comment>
<feature type="coiled-coil region" evidence="1">
    <location>
        <begin position="33"/>
        <end position="60"/>
    </location>
</feature>